<protein>
    <recommendedName>
        <fullName evidence="7">Small ribosomal subunit protein uS7</fullName>
    </recommendedName>
</protein>
<keyword evidence="6 7" id="KW-0687">Ribonucleoprotein</keyword>
<comment type="similarity">
    <text evidence="1 7">Belongs to the universal ribosomal protein uS7 family.</text>
</comment>
<comment type="subunit">
    <text evidence="2 7">Part of the 30S ribosomal subunit.</text>
</comment>
<proteinExistence type="inferred from homology"/>
<dbReference type="Gene3D" id="1.10.455.10">
    <property type="entry name" value="Ribosomal protein S7 domain"/>
    <property type="match status" value="1"/>
</dbReference>
<dbReference type="HAMAP" id="MF_00480_A">
    <property type="entry name" value="Ribosomal_uS7_A"/>
    <property type="match status" value="1"/>
</dbReference>
<dbReference type="InterPro" id="IPR026018">
    <property type="entry name" value="Ribosomal_uS7_arc"/>
</dbReference>
<dbReference type="NCBIfam" id="NF003106">
    <property type="entry name" value="PRK04027.1"/>
    <property type="match status" value="1"/>
</dbReference>
<keyword evidence="4 7" id="KW-0694">RNA-binding</keyword>
<accession>A0A7J3VRK0</accession>
<dbReference type="EMBL" id="DRXH01000024">
    <property type="protein sequence ID" value="HHM43784.1"/>
    <property type="molecule type" value="Genomic_DNA"/>
</dbReference>
<dbReference type="InterPro" id="IPR000235">
    <property type="entry name" value="Ribosomal_uS7"/>
</dbReference>
<dbReference type="InterPro" id="IPR005716">
    <property type="entry name" value="Ribosomal_uS7_euk/arc"/>
</dbReference>
<evidence type="ECO:0000256" key="1">
    <source>
        <dbReference type="ARBA" id="ARBA00007151"/>
    </source>
</evidence>
<keyword evidence="5 7" id="KW-0689">Ribosomal protein</keyword>
<dbReference type="PANTHER" id="PTHR11205">
    <property type="entry name" value="RIBOSOMAL PROTEIN S7"/>
    <property type="match status" value="1"/>
</dbReference>
<dbReference type="CDD" id="cd14867">
    <property type="entry name" value="uS7_Eukaryote"/>
    <property type="match status" value="1"/>
</dbReference>
<comment type="caution">
    <text evidence="9">The sequence shown here is derived from an EMBL/GenBank/DDBJ whole genome shotgun (WGS) entry which is preliminary data.</text>
</comment>
<reference evidence="9" key="1">
    <citation type="journal article" date="2020" name="mSystems">
        <title>Genome- and Community-Level Interaction Insights into Carbon Utilization and Element Cycling Functions of Hydrothermarchaeota in Hydrothermal Sediment.</title>
        <authorList>
            <person name="Zhou Z."/>
            <person name="Liu Y."/>
            <person name="Xu W."/>
            <person name="Pan J."/>
            <person name="Luo Z.H."/>
            <person name="Li M."/>
        </authorList>
    </citation>
    <scope>NUCLEOTIDE SEQUENCE [LARGE SCALE GENOMIC DNA]</scope>
    <source>
        <strain evidence="9">SpSt-1074</strain>
    </source>
</reference>
<dbReference type="Pfam" id="PF00177">
    <property type="entry name" value="Ribosomal_S7"/>
    <property type="match status" value="1"/>
</dbReference>
<evidence type="ECO:0000313" key="9">
    <source>
        <dbReference type="EMBL" id="HHM43784.1"/>
    </source>
</evidence>
<dbReference type="InterPro" id="IPR036823">
    <property type="entry name" value="Ribosomal_uS7_dom_sf"/>
</dbReference>
<evidence type="ECO:0000256" key="5">
    <source>
        <dbReference type="ARBA" id="ARBA00022980"/>
    </source>
</evidence>
<gene>
    <name evidence="7" type="primary">rps7</name>
    <name evidence="9" type="ORF">ENM31_00605</name>
</gene>
<evidence type="ECO:0000259" key="8">
    <source>
        <dbReference type="Pfam" id="PF00177"/>
    </source>
</evidence>
<dbReference type="GO" id="GO:0003735">
    <property type="term" value="F:structural constituent of ribosome"/>
    <property type="evidence" value="ECO:0007669"/>
    <property type="project" value="UniProtKB-UniRule"/>
</dbReference>
<dbReference type="AlphaFoldDB" id="A0A7J3VRK0"/>
<dbReference type="GO" id="GO:0006412">
    <property type="term" value="P:translation"/>
    <property type="evidence" value="ECO:0007669"/>
    <property type="project" value="UniProtKB-UniRule"/>
</dbReference>
<dbReference type="InterPro" id="IPR023798">
    <property type="entry name" value="Ribosomal_uS7_dom"/>
</dbReference>
<name>A0A7J3VRK0_CALS0</name>
<evidence type="ECO:0000256" key="3">
    <source>
        <dbReference type="ARBA" id="ARBA00022730"/>
    </source>
</evidence>
<dbReference type="SUPFAM" id="SSF47973">
    <property type="entry name" value="Ribosomal protein S7"/>
    <property type="match status" value="1"/>
</dbReference>
<evidence type="ECO:0000256" key="7">
    <source>
        <dbReference type="HAMAP-Rule" id="MF_00480"/>
    </source>
</evidence>
<dbReference type="GO" id="GO:0019843">
    <property type="term" value="F:rRNA binding"/>
    <property type="evidence" value="ECO:0007669"/>
    <property type="project" value="UniProtKB-UniRule"/>
</dbReference>
<organism evidence="9">
    <name type="scientific">Caldiarchaeum subterraneum</name>
    <dbReference type="NCBI Taxonomy" id="311458"/>
    <lineage>
        <taxon>Archaea</taxon>
        <taxon>Nitrososphaerota</taxon>
        <taxon>Candidatus Caldarchaeales</taxon>
        <taxon>Candidatus Caldarchaeaceae</taxon>
        <taxon>Candidatus Caldarchaeum</taxon>
    </lineage>
</organism>
<dbReference type="NCBIfam" id="TIGR01028">
    <property type="entry name" value="uS7_euk_arch"/>
    <property type="match status" value="1"/>
</dbReference>
<sequence length="189" mass="21170">MSSGIKVFDTWSVEGIEVLDEGLKRYISLKPVMVPHSSGRHEHRRFAKSTVNIVERLVNMLMRPGKSGGKKSKALTAVKNALWIINLRTGRNPVEVLVRAVENSAPLEDVTRLSYGGIVYFKAVDISPQRRVDLALRNIAQAARENSFKSRKTIDECLADEILLAAEKDSKSFAIKRRVELERVALASR</sequence>
<dbReference type="PIRSF" id="PIRSF002122">
    <property type="entry name" value="RPS7p_RPS7a_RPS5e_RPS7o"/>
    <property type="match status" value="1"/>
</dbReference>
<evidence type="ECO:0000256" key="4">
    <source>
        <dbReference type="ARBA" id="ARBA00022884"/>
    </source>
</evidence>
<keyword evidence="3 7" id="KW-0699">rRNA-binding</keyword>
<comment type="function">
    <text evidence="7">One of the primary rRNA binding proteins, it binds directly to 16S rRNA where it nucleates assembly of the head domain of the 30S subunit. Is located at the subunit interface close to the decoding center.</text>
</comment>
<evidence type="ECO:0000256" key="2">
    <source>
        <dbReference type="ARBA" id="ARBA00011458"/>
    </source>
</evidence>
<feature type="domain" description="Small ribosomal subunit protein uS7" evidence="8">
    <location>
        <begin position="24"/>
        <end position="189"/>
    </location>
</feature>
<dbReference type="GO" id="GO:0015935">
    <property type="term" value="C:small ribosomal subunit"/>
    <property type="evidence" value="ECO:0007669"/>
    <property type="project" value="UniProtKB-UniRule"/>
</dbReference>
<evidence type="ECO:0000256" key="6">
    <source>
        <dbReference type="ARBA" id="ARBA00023274"/>
    </source>
</evidence>